<dbReference type="RefSeq" id="WP_110257228.1">
    <property type="nucleotide sequence ID" value="NZ_QJKB01000009.1"/>
</dbReference>
<dbReference type="Proteomes" id="UP000247792">
    <property type="component" value="Unassembled WGS sequence"/>
</dbReference>
<evidence type="ECO:0000313" key="2">
    <source>
        <dbReference type="Proteomes" id="UP000247792"/>
    </source>
</evidence>
<dbReference type="EMBL" id="QJKB01000009">
    <property type="protein sequence ID" value="PXX39987.1"/>
    <property type="molecule type" value="Genomic_DNA"/>
</dbReference>
<sequence>MNKARGTRFASFTKLMQCFNIAAICALAVWHAYAFYVHRLTAQEAHPAAPVFEFQPVPVKQQNASRSSV</sequence>
<protein>
    <submittedName>
        <fullName evidence="1">Uncharacterized protein</fullName>
    </submittedName>
</protein>
<name>A0A318J161_9BURK</name>
<reference evidence="1 2" key="1">
    <citation type="submission" date="2018-05" db="EMBL/GenBank/DDBJ databases">
        <title>Genomic Encyclopedia of Type Strains, Phase IV (KMG-IV): sequencing the most valuable type-strain genomes for metagenomic binning, comparative biology and taxonomic classification.</title>
        <authorList>
            <person name="Goeker M."/>
        </authorList>
    </citation>
    <scope>NUCLEOTIDE SEQUENCE [LARGE SCALE GENOMIC DNA]</scope>
    <source>
        <strain evidence="1 2">DSM 19792</strain>
    </source>
</reference>
<organism evidence="1 2">
    <name type="scientific">Undibacterium pigrum</name>
    <dbReference type="NCBI Taxonomy" id="401470"/>
    <lineage>
        <taxon>Bacteria</taxon>
        <taxon>Pseudomonadati</taxon>
        <taxon>Pseudomonadota</taxon>
        <taxon>Betaproteobacteria</taxon>
        <taxon>Burkholderiales</taxon>
        <taxon>Oxalobacteraceae</taxon>
        <taxon>Undibacterium</taxon>
    </lineage>
</organism>
<proteinExistence type="predicted"/>
<comment type="caution">
    <text evidence="1">The sequence shown here is derived from an EMBL/GenBank/DDBJ whole genome shotgun (WGS) entry which is preliminary data.</text>
</comment>
<accession>A0A318J161</accession>
<gene>
    <name evidence="1" type="ORF">DFR42_10998</name>
</gene>
<dbReference type="AlphaFoldDB" id="A0A318J161"/>
<evidence type="ECO:0000313" key="1">
    <source>
        <dbReference type="EMBL" id="PXX39987.1"/>
    </source>
</evidence>
<keyword evidence="2" id="KW-1185">Reference proteome</keyword>